<comment type="similarity">
    <text evidence="1">Belongs to the LysR transcriptional regulatory family.</text>
</comment>
<sequence length="305" mass="32939">MSDITLRQLEYFLAALDDGSITAAARTCSVTQATVSTALNELERAVGTRLLVRSRTAGVRPTSAGTALVSRARAMLDLAREIPDVAMGDQSTIVGSVRVGCIFPLGPYLLPQLISDFAEAHPGLDISFTEGATGDLRRELDVGRLDLVLTFGGQLPPTVPAQEIASFRQVILLAADHPLAGRKEIAFREVAEMPVILFNQPPSRDRVEAMIRGAGVEPDVRWESASPETVRGLVRRGLGYSVGNIGSEAEGRDSDDGIAYIPIDDPQAPNSIVAVYETGHPVPRRVSSIVDYFIEQSPTWEWLAY</sequence>
<evidence type="ECO:0000313" key="6">
    <source>
        <dbReference type="EMBL" id="QQB15740.1"/>
    </source>
</evidence>
<dbReference type="PROSITE" id="PS50931">
    <property type="entry name" value="HTH_LYSR"/>
    <property type="match status" value="1"/>
</dbReference>
<dbReference type="Gene3D" id="1.10.10.10">
    <property type="entry name" value="Winged helix-like DNA-binding domain superfamily/Winged helix DNA-binding domain"/>
    <property type="match status" value="1"/>
</dbReference>
<reference evidence="6 7" key="1">
    <citation type="submission" date="2020-12" db="EMBL/GenBank/DDBJ databases">
        <title>FDA dAtabase for Regulatory Grade micrObial Sequences (FDA-ARGOS): Supporting development and validation of Infectious Disease Dx tests.</title>
        <authorList>
            <person name="Sproer C."/>
            <person name="Gronow S."/>
            <person name="Severitt S."/>
            <person name="Schroder I."/>
            <person name="Tallon L."/>
            <person name="Sadzewicz L."/>
            <person name="Zhao X."/>
            <person name="Boylan J."/>
            <person name="Ott S."/>
            <person name="Bowen H."/>
            <person name="Vavikolanu K."/>
            <person name="Mehta A."/>
            <person name="Aluvathingal J."/>
            <person name="Nadendla S."/>
            <person name="Lowell S."/>
            <person name="Myers T."/>
            <person name="Yan Y."/>
            <person name="Sichtig H."/>
        </authorList>
    </citation>
    <scope>NUCLEOTIDE SEQUENCE [LARGE SCALE GENOMIC DNA]</scope>
    <source>
        <strain evidence="6 7">FDAARGOS_990</strain>
    </source>
</reference>
<dbReference type="Gene3D" id="3.40.190.10">
    <property type="entry name" value="Periplasmic binding protein-like II"/>
    <property type="match status" value="2"/>
</dbReference>
<evidence type="ECO:0000313" key="7">
    <source>
        <dbReference type="Proteomes" id="UP000595374"/>
    </source>
</evidence>
<dbReference type="SUPFAM" id="SSF46785">
    <property type="entry name" value="Winged helix' DNA-binding domain"/>
    <property type="match status" value="1"/>
</dbReference>
<dbReference type="Proteomes" id="UP000595374">
    <property type="component" value="Chromosome"/>
</dbReference>
<dbReference type="GO" id="GO:0032993">
    <property type="term" value="C:protein-DNA complex"/>
    <property type="evidence" value="ECO:0007669"/>
    <property type="project" value="TreeGrafter"/>
</dbReference>
<protein>
    <submittedName>
        <fullName evidence="6">LysR family transcriptional regulator</fullName>
    </submittedName>
</protein>
<accession>A0A7T4DJS0</accession>
<dbReference type="GO" id="GO:0003677">
    <property type="term" value="F:DNA binding"/>
    <property type="evidence" value="ECO:0007669"/>
    <property type="project" value="UniProtKB-KW"/>
</dbReference>
<dbReference type="Pfam" id="PF00126">
    <property type="entry name" value="HTH_1"/>
    <property type="match status" value="1"/>
</dbReference>
<evidence type="ECO:0000256" key="2">
    <source>
        <dbReference type="ARBA" id="ARBA00023015"/>
    </source>
</evidence>
<dbReference type="GO" id="GO:0003700">
    <property type="term" value="F:DNA-binding transcription factor activity"/>
    <property type="evidence" value="ECO:0007669"/>
    <property type="project" value="InterPro"/>
</dbReference>
<dbReference type="Pfam" id="PF03466">
    <property type="entry name" value="LysR_substrate"/>
    <property type="match status" value="1"/>
</dbReference>
<dbReference type="PANTHER" id="PTHR30346:SF0">
    <property type="entry name" value="HCA OPERON TRANSCRIPTIONAL ACTIVATOR HCAR"/>
    <property type="match status" value="1"/>
</dbReference>
<keyword evidence="3" id="KW-0238">DNA-binding</keyword>
<dbReference type="AlphaFoldDB" id="A0A7T4DJS0"/>
<dbReference type="EMBL" id="CP065989">
    <property type="protein sequence ID" value="QQB15740.1"/>
    <property type="molecule type" value="Genomic_DNA"/>
</dbReference>
<dbReference type="InterPro" id="IPR036390">
    <property type="entry name" value="WH_DNA-bd_sf"/>
</dbReference>
<organism evidence="6 7">
    <name type="scientific">Brevibacterium casei</name>
    <dbReference type="NCBI Taxonomy" id="33889"/>
    <lineage>
        <taxon>Bacteria</taxon>
        <taxon>Bacillati</taxon>
        <taxon>Actinomycetota</taxon>
        <taxon>Actinomycetes</taxon>
        <taxon>Micrococcales</taxon>
        <taxon>Brevibacteriaceae</taxon>
        <taxon>Brevibacterium</taxon>
    </lineage>
</organism>
<gene>
    <name evidence="6" type="ORF">I6H47_07425</name>
</gene>
<dbReference type="InterPro" id="IPR036388">
    <property type="entry name" value="WH-like_DNA-bd_sf"/>
</dbReference>
<name>A0A7T4DJS0_9MICO</name>
<proteinExistence type="inferred from homology"/>
<dbReference type="PRINTS" id="PR00039">
    <property type="entry name" value="HTHLYSR"/>
</dbReference>
<dbReference type="PANTHER" id="PTHR30346">
    <property type="entry name" value="TRANSCRIPTIONAL DUAL REGULATOR HCAR-RELATED"/>
    <property type="match status" value="1"/>
</dbReference>
<keyword evidence="2" id="KW-0805">Transcription regulation</keyword>
<evidence type="ECO:0000256" key="4">
    <source>
        <dbReference type="ARBA" id="ARBA00023163"/>
    </source>
</evidence>
<dbReference type="InterPro" id="IPR005119">
    <property type="entry name" value="LysR_subst-bd"/>
</dbReference>
<evidence type="ECO:0000256" key="3">
    <source>
        <dbReference type="ARBA" id="ARBA00023125"/>
    </source>
</evidence>
<feature type="domain" description="HTH lysR-type" evidence="5">
    <location>
        <begin position="4"/>
        <end position="62"/>
    </location>
</feature>
<evidence type="ECO:0000256" key="1">
    <source>
        <dbReference type="ARBA" id="ARBA00009437"/>
    </source>
</evidence>
<keyword evidence="4" id="KW-0804">Transcription</keyword>
<dbReference type="InterPro" id="IPR000847">
    <property type="entry name" value="LysR_HTH_N"/>
</dbReference>
<evidence type="ECO:0000259" key="5">
    <source>
        <dbReference type="PROSITE" id="PS50931"/>
    </source>
</evidence>
<dbReference type="RefSeq" id="WP_198500670.1">
    <property type="nucleotide sequence ID" value="NZ_CP065989.1"/>
</dbReference>
<dbReference type="SUPFAM" id="SSF53850">
    <property type="entry name" value="Periplasmic binding protein-like II"/>
    <property type="match status" value="1"/>
</dbReference>